<accession>A0A9D1CW26</accession>
<comment type="subcellular location">
    <subcellularLocation>
        <location evidence="1">Cell membrane</location>
        <topology evidence="1">Multi-pass membrane protein</topology>
    </subcellularLocation>
</comment>
<dbReference type="GO" id="GO:0022857">
    <property type="term" value="F:transmembrane transporter activity"/>
    <property type="evidence" value="ECO:0007669"/>
    <property type="project" value="InterPro"/>
</dbReference>
<dbReference type="InterPro" id="IPR001851">
    <property type="entry name" value="ABC_transp_permease"/>
</dbReference>
<dbReference type="PANTHER" id="PTHR11795">
    <property type="entry name" value="BRANCHED-CHAIN AMINO ACID TRANSPORT SYSTEM PERMEASE PROTEIN LIVH"/>
    <property type="match status" value="1"/>
</dbReference>
<feature type="transmembrane region" description="Helical" evidence="9">
    <location>
        <begin position="191"/>
        <end position="215"/>
    </location>
</feature>
<reference evidence="10" key="1">
    <citation type="submission" date="2020-10" db="EMBL/GenBank/DDBJ databases">
        <authorList>
            <person name="Gilroy R."/>
        </authorList>
    </citation>
    <scope>NUCLEOTIDE SEQUENCE</scope>
    <source>
        <strain evidence="10">ChiSjej6B24-2974</strain>
    </source>
</reference>
<dbReference type="GO" id="GO:0006865">
    <property type="term" value="P:amino acid transport"/>
    <property type="evidence" value="ECO:0007669"/>
    <property type="project" value="UniProtKB-KW"/>
</dbReference>
<feature type="transmembrane region" description="Helical" evidence="9">
    <location>
        <begin position="141"/>
        <end position="162"/>
    </location>
</feature>
<evidence type="ECO:0000256" key="2">
    <source>
        <dbReference type="ARBA" id="ARBA00022448"/>
    </source>
</evidence>
<keyword evidence="6 9" id="KW-1133">Transmembrane helix</keyword>
<feature type="transmembrane region" description="Helical" evidence="9">
    <location>
        <begin position="261"/>
        <end position="280"/>
    </location>
</feature>
<dbReference type="CDD" id="cd06582">
    <property type="entry name" value="TM_PBP1_LivH_like"/>
    <property type="match status" value="1"/>
</dbReference>
<dbReference type="InterPro" id="IPR052157">
    <property type="entry name" value="BCAA_transport_permease"/>
</dbReference>
<evidence type="ECO:0000256" key="3">
    <source>
        <dbReference type="ARBA" id="ARBA00022475"/>
    </source>
</evidence>
<evidence type="ECO:0000256" key="5">
    <source>
        <dbReference type="ARBA" id="ARBA00022970"/>
    </source>
</evidence>
<gene>
    <name evidence="10" type="ORF">IAA52_05940</name>
</gene>
<evidence type="ECO:0000256" key="4">
    <source>
        <dbReference type="ARBA" id="ARBA00022692"/>
    </source>
</evidence>
<comment type="caution">
    <text evidence="10">The sequence shown here is derived from an EMBL/GenBank/DDBJ whole genome shotgun (WGS) entry which is preliminary data.</text>
</comment>
<protein>
    <submittedName>
        <fullName evidence="10">Branched-chain amino acid ABC transporter permease</fullName>
    </submittedName>
</protein>
<dbReference type="GO" id="GO:0005886">
    <property type="term" value="C:plasma membrane"/>
    <property type="evidence" value="ECO:0007669"/>
    <property type="project" value="UniProtKB-SubCell"/>
</dbReference>
<proteinExistence type="inferred from homology"/>
<evidence type="ECO:0000256" key="6">
    <source>
        <dbReference type="ARBA" id="ARBA00022989"/>
    </source>
</evidence>
<evidence type="ECO:0000313" key="11">
    <source>
        <dbReference type="Proteomes" id="UP000824260"/>
    </source>
</evidence>
<evidence type="ECO:0000256" key="1">
    <source>
        <dbReference type="ARBA" id="ARBA00004651"/>
    </source>
</evidence>
<dbReference type="Pfam" id="PF02653">
    <property type="entry name" value="BPD_transp_2"/>
    <property type="match status" value="1"/>
</dbReference>
<evidence type="ECO:0000256" key="9">
    <source>
        <dbReference type="SAM" id="Phobius"/>
    </source>
</evidence>
<feature type="transmembrane region" description="Helical" evidence="9">
    <location>
        <begin position="45"/>
        <end position="61"/>
    </location>
</feature>
<feature type="transmembrane region" description="Helical" evidence="9">
    <location>
        <begin position="67"/>
        <end position="86"/>
    </location>
</feature>
<comment type="similarity">
    <text evidence="8">Belongs to the binding-protein-dependent transport system permease family. LivHM subfamily.</text>
</comment>
<name>A0A9D1CW26_9FIRM</name>
<keyword evidence="3" id="KW-1003">Cell membrane</keyword>
<dbReference type="AlphaFoldDB" id="A0A9D1CW26"/>
<evidence type="ECO:0000256" key="7">
    <source>
        <dbReference type="ARBA" id="ARBA00023136"/>
    </source>
</evidence>
<feature type="transmembrane region" description="Helical" evidence="9">
    <location>
        <begin position="20"/>
        <end position="38"/>
    </location>
</feature>
<dbReference type="EMBL" id="DVFZ01000056">
    <property type="protein sequence ID" value="HIQ82627.1"/>
    <property type="molecule type" value="Genomic_DNA"/>
</dbReference>
<sequence length="293" mass="31241">MSQGWLIGQSLLNGLTMGGIYALISVGLTLIFGVMKVINFAQGEFLMLGMYITLLMQRMTTFDPYYLVLPVAAGMFVIGMLVYRILIKPIIGRDGTSFIIVTMGLSYVMTTVVQLIFSPNSQSVHSAAAEVTVPIGSFNMAMPRLVACGVMLVAVLLVYFFLKKTDMGRAMRATSENIEVAQMLGIKTNNIFRLAFGLGITMAGITGLLLTPIYFVYPTVGAPFKTIAMACVVLGGLGNIGGTVIGGLLAGICEAFVGSYISFDLAPGSIYLILLIVLLVKPNGLFGKGARKA</sequence>
<evidence type="ECO:0000256" key="8">
    <source>
        <dbReference type="ARBA" id="ARBA00037998"/>
    </source>
</evidence>
<keyword evidence="5" id="KW-0029">Amino-acid transport</keyword>
<evidence type="ECO:0000313" key="10">
    <source>
        <dbReference type="EMBL" id="HIQ82627.1"/>
    </source>
</evidence>
<keyword evidence="7 9" id="KW-0472">Membrane</keyword>
<feature type="transmembrane region" description="Helical" evidence="9">
    <location>
        <begin position="227"/>
        <end position="249"/>
    </location>
</feature>
<dbReference type="PANTHER" id="PTHR11795:SF445">
    <property type="entry name" value="AMINO ACID ABC TRANSPORTER PERMEASE PROTEIN"/>
    <property type="match status" value="1"/>
</dbReference>
<dbReference type="Proteomes" id="UP000824260">
    <property type="component" value="Unassembled WGS sequence"/>
</dbReference>
<organism evidence="10 11">
    <name type="scientific">Candidatus Pullichristensenella stercorigallinarum</name>
    <dbReference type="NCBI Taxonomy" id="2840909"/>
    <lineage>
        <taxon>Bacteria</taxon>
        <taxon>Bacillati</taxon>
        <taxon>Bacillota</taxon>
        <taxon>Clostridia</taxon>
        <taxon>Candidatus Pullichristensenella</taxon>
    </lineage>
</organism>
<feature type="transmembrane region" description="Helical" evidence="9">
    <location>
        <begin position="98"/>
        <end position="117"/>
    </location>
</feature>
<reference evidence="10" key="2">
    <citation type="journal article" date="2021" name="PeerJ">
        <title>Extensive microbial diversity within the chicken gut microbiome revealed by metagenomics and culture.</title>
        <authorList>
            <person name="Gilroy R."/>
            <person name="Ravi A."/>
            <person name="Getino M."/>
            <person name="Pursley I."/>
            <person name="Horton D.L."/>
            <person name="Alikhan N.F."/>
            <person name="Baker D."/>
            <person name="Gharbi K."/>
            <person name="Hall N."/>
            <person name="Watson M."/>
            <person name="Adriaenssens E.M."/>
            <person name="Foster-Nyarko E."/>
            <person name="Jarju S."/>
            <person name="Secka A."/>
            <person name="Antonio M."/>
            <person name="Oren A."/>
            <person name="Chaudhuri R.R."/>
            <person name="La Ragione R."/>
            <person name="Hildebrand F."/>
            <person name="Pallen M.J."/>
        </authorList>
    </citation>
    <scope>NUCLEOTIDE SEQUENCE</scope>
    <source>
        <strain evidence="10">ChiSjej6B24-2974</strain>
    </source>
</reference>
<keyword evidence="4 9" id="KW-0812">Transmembrane</keyword>
<keyword evidence="2" id="KW-0813">Transport</keyword>